<name>A0ACC6KU44_9SPHI</name>
<evidence type="ECO:0000313" key="1">
    <source>
        <dbReference type="EMBL" id="MDR6782669.1"/>
    </source>
</evidence>
<protein>
    <submittedName>
        <fullName evidence="1">Glycine C-acetyltransferase</fullName>
        <ecNumber evidence="1">2.3.1.29</ecNumber>
    </submittedName>
</protein>
<reference evidence="1" key="1">
    <citation type="submission" date="2023-07" db="EMBL/GenBank/DDBJ databases">
        <title>Sorghum-associated microbial communities from plants grown in Nebraska, USA.</title>
        <authorList>
            <person name="Schachtman D."/>
        </authorList>
    </citation>
    <scope>NUCLEOTIDE SEQUENCE</scope>
    <source>
        <strain evidence="1">2697</strain>
    </source>
</reference>
<sequence>MTTTDLIKMTDVELRNASFKDFVDMPGMDAFEWAAYFDAYIKNWLARDHWHYRQENTSGCLPEVELNLPGNPNKSFVALVHNDYLGFTQHPLVKAAAIAAIEQYGVGTAASPAIGGQMSYHRQLEEKIAAFFKRDSALLFTTGYTANTATMQALLKKQDLAILDMSVHASMYEGVQHTNVKTFVHNNMERLERLLRENQGKYRSMWVIIDGVYSQPGDLAPLGEIVKLCKHYGAYLVMDDAHGVGVIGDTGRGVIELHEAWKDVDVITGTFSKTLGHLGGYVVADEQLVNYLKFQAGQHIFSVAATPASACILKSIDLIDDEPWWRTRLWENINYLKKGLHDLGLDTGTSASAIVPVMTGNPGLNAEVCKWLLEAGVYANQIGYPAVPKNKARIRMSVMATHSIDHMDTVLNAWEWVKTKMNIKNFE</sequence>
<proteinExistence type="predicted"/>
<gene>
    <name evidence="1" type="ORF">J2X78_001221</name>
</gene>
<dbReference type="EMBL" id="JAVDTF010000001">
    <property type="protein sequence ID" value="MDR6782669.1"/>
    <property type="molecule type" value="Genomic_DNA"/>
</dbReference>
<keyword evidence="1" id="KW-0012">Acyltransferase</keyword>
<accession>A0ACC6KU44</accession>
<comment type="caution">
    <text evidence="1">The sequence shown here is derived from an EMBL/GenBank/DDBJ whole genome shotgun (WGS) entry which is preliminary data.</text>
</comment>
<dbReference type="EC" id="2.3.1.29" evidence="1"/>
<dbReference type="Proteomes" id="UP001246858">
    <property type="component" value="Unassembled WGS sequence"/>
</dbReference>
<keyword evidence="1" id="KW-0808">Transferase</keyword>
<evidence type="ECO:0000313" key="2">
    <source>
        <dbReference type="Proteomes" id="UP001246858"/>
    </source>
</evidence>
<keyword evidence="2" id="KW-1185">Reference proteome</keyword>
<organism evidence="1 2">
    <name type="scientific">Pedobacter africanus</name>
    <dbReference type="NCBI Taxonomy" id="151894"/>
    <lineage>
        <taxon>Bacteria</taxon>
        <taxon>Pseudomonadati</taxon>
        <taxon>Bacteroidota</taxon>
        <taxon>Sphingobacteriia</taxon>
        <taxon>Sphingobacteriales</taxon>
        <taxon>Sphingobacteriaceae</taxon>
        <taxon>Pedobacter</taxon>
    </lineage>
</organism>